<dbReference type="PANTHER" id="PTHR12304">
    <property type="entry name" value="INOSINE-URIDINE PREFERRING NUCLEOSIDE HYDROLASE"/>
    <property type="match status" value="1"/>
</dbReference>
<sequence>MILETANVVQKSGKKLTILCLGPLTNLALATMKDPTLSQKLDRAFGFYVTGTTRSTGDILASEWNIYVDPEAASLVFGTVLDLYALGLDVATRPDVEFSAEHFQKLRIPEETNKPEARFLLGVIQAASNVDARGFLDLLIDTIC</sequence>
<proteinExistence type="inferred from homology"/>
<dbReference type="Proteomes" id="UP000007796">
    <property type="component" value="Unassembled WGS sequence"/>
</dbReference>
<organism evidence="6">
    <name type="scientific">Grosmannia clavigera (strain kw1407 / UAMH 11150)</name>
    <name type="common">Blue stain fungus</name>
    <name type="synonym">Graphiocladiella clavigera</name>
    <dbReference type="NCBI Taxonomy" id="655863"/>
    <lineage>
        <taxon>Eukaryota</taxon>
        <taxon>Fungi</taxon>
        <taxon>Dikarya</taxon>
        <taxon>Ascomycota</taxon>
        <taxon>Pezizomycotina</taxon>
        <taxon>Sordariomycetes</taxon>
        <taxon>Sordariomycetidae</taxon>
        <taxon>Ophiostomatales</taxon>
        <taxon>Ophiostomataceae</taxon>
        <taxon>Leptographium</taxon>
    </lineage>
</organism>
<evidence type="ECO:0000313" key="5">
    <source>
        <dbReference type="EMBL" id="EFX04147.1"/>
    </source>
</evidence>
<keyword evidence="3" id="KW-0326">Glycosidase</keyword>
<dbReference type="AlphaFoldDB" id="F0XDZ1"/>
<evidence type="ECO:0000256" key="1">
    <source>
        <dbReference type="ARBA" id="ARBA00009176"/>
    </source>
</evidence>
<dbReference type="Pfam" id="PF01156">
    <property type="entry name" value="IU_nuc_hydro"/>
    <property type="match status" value="1"/>
</dbReference>
<keyword evidence="2 5" id="KW-0378">Hydrolase</keyword>
<dbReference type="SUPFAM" id="SSF53590">
    <property type="entry name" value="Nucleoside hydrolase"/>
    <property type="match status" value="1"/>
</dbReference>
<reference evidence="5 6" key="1">
    <citation type="journal article" date="2011" name="Proc. Natl. Acad. Sci. U.S.A.">
        <title>Genome and transcriptome analyses of the mountain pine beetle-fungal symbiont Grosmannia clavigera, a lodgepole pine pathogen.</title>
        <authorList>
            <person name="DiGuistini S."/>
            <person name="Wang Y."/>
            <person name="Liao N.Y."/>
            <person name="Taylor G."/>
            <person name="Tanguay P."/>
            <person name="Feau N."/>
            <person name="Henrissat B."/>
            <person name="Chan S.K."/>
            <person name="Hesse-Orce U."/>
            <person name="Alamouti S.M."/>
            <person name="Tsui C.K.M."/>
            <person name="Docking R.T."/>
            <person name="Levasseur A."/>
            <person name="Haridas S."/>
            <person name="Robertson G."/>
            <person name="Birol I."/>
            <person name="Holt R.A."/>
            <person name="Marra M.A."/>
            <person name="Hamelin R.C."/>
            <person name="Hirst M."/>
            <person name="Jones S.J.M."/>
            <person name="Bohlmann J."/>
            <person name="Breuil C."/>
        </authorList>
    </citation>
    <scope>NUCLEOTIDE SEQUENCE [LARGE SCALE GENOMIC DNA]</scope>
    <source>
        <strain evidence="6">kw1407 / UAMH 11150</strain>
    </source>
</reference>
<dbReference type="STRING" id="655863.F0XDZ1"/>
<feature type="domain" description="Inosine/uridine-preferring nucleoside hydrolase" evidence="4">
    <location>
        <begin position="7"/>
        <end position="126"/>
    </location>
</feature>
<dbReference type="EMBL" id="GL629765">
    <property type="protein sequence ID" value="EFX04147.1"/>
    <property type="molecule type" value="Genomic_DNA"/>
</dbReference>
<evidence type="ECO:0000313" key="6">
    <source>
        <dbReference type="Proteomes" id="UP000007796"/>
    </source>
</evidence>
<comment type="similarity">
    <text evidence="1">Belongs to the IUNH family.</text>
</comment>
<dbReference type="GO" id="GO:0006152">
    <property type="term" value="P:purine nucleoside catabolic process"/>
    <property type="evidence" value="ECO:0007669"/>
    <property type="project" value="TreeGrafter"/>
</dbReference>
<protein>
    <submittedName>
        <fullName evidence="5">Inosine-uridine preferring nucleoside hydrolase</fullName>
    </submittedName>
</protein>
<dbReference type="GO" id="GO:0005829">
    <property type="term" value="C:cytosol"/>
    <property type="evidence" value="ECO:0007669"/>
    <property type="project" value="TreeGrafter"/>
</dbReference>
<evidence type="ECO:0000256" key="2">
    <source>
        <dbReference type="ARBA" id="ARBA00022801"/>
    </source>
</evidence>
<dbReference type="PANTHER" id="PTHR12304:SF46">
    <property type="entry name" value="INOSINE-ADENOSINE-GUANOSINE-NUCLEOSIDE HYDROLASE"/>
    <property type="match status" value="1"/>
</dbReference>
<dbReference type="Gene3D" id="3.90.245.10">
    <property type="entry name" value="Ribonucleoside hydrolase-like"/>
    <property type="match status" value="1"/>
</dbReference>
<dbReference type="GeneID" id="25973913"/>
<gene>
    <name evidence="5" type="ORF">CMQ_1075</name>
</gene>
<dbReference type="GO" id="GO:0008477">
    <property type="term" value="F:purine nucleosidase activity"/>
    <property type="evidence" value="ECO:0007669"/>
    <property type="project" value="TreeGrafter"/>
</dbReference>
<accession>F0XDZ1</accession>
<name>F0XDZ1_GROCL</name>
<dbReference type="RefSeq" id="XP_014173629.1">
    <property type="nucleotide sequence ID" value="XM_014318154.1"/>
</dbReference>
<dbReference type="InterPro" id="IPR036452">
    <property type="entry name" value="Ribo_hydro-like"/>
</dbReference>
<keyword evidence="6" id="KW-1185">Reference proteome</keyword>
<dbReference type="OrthoDB" id="432381at2759"/>
<evidence type="ECO:0000259" key="4">
    <source>
        <dbReference type="Pfam" id="PF01156"/>
    </source>
</evidence>
<evidence type="ECO:0000256" key="3">
    <source>
        <dbReference type="ARBA" id="ARBA00023295"/>
    </source>
</evidence>
<dbReference type="InterPro" id="IPR001910">
    <property type="entry name" value="Inosine/uridine_hydrolase_dom"/>
</dbReference>
<dbReference type="HOGENOM" id="CLU_1796670_0_0_1"/>
<dbReference type="eggNOG" id="KOG2938">
    <property type="taxonomic scope" value="Eukaryota"/>
</dbReference>
<dbReference type="InParanoid" id="F0XDZ1"/>
<dbReference type="InterPro" id="IPR023186">
    <property type="entry name" value="IUNH"/>
</dbReference>